<dbReference type="Proteomes" id="UP000321814">
    <property type="component" value="Unassembled WGS sequence"/>
</dbReference>
<evidence type="ECO:0000313" key="3">
    <source>
        <dbReference type="EMBL" id="TXK79742.1"/>
    </source>
</evidence>
<dbReference type="GO" id="GO:0045893">
    <property type="term" value="P:positive regulation of DNA-templated transcription"/>
    <property type="evidence" value="ECO:0007669"/>
    <property type="project" value="InterPro"/>
</dbReference>
<dbReference type="SUPFAM" id="SSF46955">
    <property type="entry name" value="Putative DNA-binding domain"/>
    <property type="match status" value="1"/>
</dbReference>
<dbReference type="GO" id="GO:0003700">
    <property type="term" value="F:DNA-binding transcription factor activity"/>
    <property type="evidence" value="ECO:0007669"/>
    <property type="project" value="InterPro"/>
</dbReference>
<dbReference type="SMART" id="SM00422">
    <property type="entry name" value="HTH_MERR"/>
    <property type="match status" value="1"/>
</dbReference>
<evidence type="ECO:0000313" key="4">
    <source>
        <dbReference type="Proteomes" id="UP000321814"/>
    </source>
</evidence>
<dbReference type="GO" id="GO:0003677">
    <property type="term" value="F:DNA binding"/>
    <property type="evidence" value="ECO:0007669"/>
    <property type="project" value="UniProtKB-KW"/>
</dbReference>
<proteinExistence type="predicted"/>
<dbReference type="OrthoDB" id="9808480at2"/>
<dbReference type="PROSITE" id="PS50937">
    <property type="entry name" value="HTH_MERR_2"/>
    <property type="match status" value="1"/>
</dbReference>
<dbReference type="CDD" id="cd04784">
    <property type="entry name" value="HTH_CadR-PbrR"/>
    <property type="match status" value="1"/>
</dbReference>
<dbReference type="InterPro" id="IPR009061">
    <property type="entry name" value="DNA-bd_dom_put_sf"/>
</dbReference>
<organism evidence="3 4">
    <name type="scientific">Rheinheimera tangshanensis</name>
    <dbReference type="NCBI Taxonomy" id="400153"/>
    <lineage>
        <taxon>Bacteria</taxon>
        <taxon>Pseudomonadati</taxon>
        <taxon>Pseudomonadota</taxon>
        <taxon>Gammaproteobacteria</taxon>
        <taxon>Chromatiales</taxon>
        <taxon>Chromatiaceae</taxon>
        <taxon>Rheinheimera</taxon>
    </lineage>
</organism>
<sequence>MKIGELAALAGCETETIRFYEKQGLLAAPARTASGYRTYQQRHLEDLQFIRHCRAFDMSLSLVRQLLKFRVDPSQPCGQVNTLIDEQLGHLDTQLTQLHQLKADLQALRELCQDDHQVKDCEILKNLVHPCTSDCVQHR</sequence>
<dbReference type="AlphaFoldDB" id="A0A5C8LVS1"/>
<protein>
    <submittedName>
        <fullName evidence="3">Cd(II)/Pb(II)-responsive transcriptional regulator</fullName>
    </submittedName>
</protein>
<dbReference type="PANTHER" id="PTHR30204:SF92">
    <property type="entry name" value="HTH-TYPE TRANSCRIPTIONAL REGULATOR ZNTR"/>
    <property type="match status" value="1"/>
</dbReference>
<dbReference type="GO" id="GO:0046872">
    <property type="term" value="F:metal ion binding"/>
    <property type="evidence" value="ECO:0007669"/>
    <property type="project" value="InterPro"/>
</dbReference>
<dbReference type="EMBL" id="VRLR01000009">
    <property type="protein sequence ID" value="TXK79742.1"/>
    <property type="molecule type" value="Genomic_DNA"/>
</dbReference>
<keyword evidence="1" id="KW-0238">DNA-binding</keyword>
<comment type="caution">
    <text evidence="3">The sequence shown here is derived from an EMBL/GenBank/DDBJ whole genome shotgun (WGS) entry which is preliminary data.</text>
</comment>
<dbReference type="RefSeq" id="WP_147904822.1">
    <property type="nucleotide sequence ID" value="NZ_BAAAGC010000014.1"/>
</dbReference>
<dbReference type="InterPro" id="IPR047057">
    <property type="entry name" value="MerR_fam"/>
</dbReference>
<evidence type="ECO:0000259" key="2">
    <source>
        <dbReference type="PROSITE" id="PS50937"/>
    </source>
</evidence>
<name>A0A5C8LVS1_9GAMM</name>
<gene>
    <name evidence="3" type="primary">cadR</name>
    <name evidence="3" type="ORF">FU839_13685</name>
</gene>
<dbReference type="NCBIfam" id="TIGR02047">
    <property type="entry name" value="CadR-PbrR"/>
    <property type="match status" value="1"/>
</dbReference>
<accession>A0A5C8LVS1</accession>
<dbReference type="PANTHER" id="PTHR30204">
    <property type="entry name" value="REDOX-CYCLING DRUG-SENSING TRANSCRIPTIONAL ACTIVATOR SOXR"/>
    <property type="match status" value="1"/>
</dbReference>
<dbReference type="InterPro" id="IPR000551">
    <property type="entry name" value="MerR-type_HTH_dom"/>
</dbReference>
<reference evidence="3 4" key="1">
    <citation type="submission" date="2019-08" db="EMBL/GenBank/DDBJ databases">
        <title>Draft genome analysis of Rheinheimera tangshanensis isolated from the roots of fresh rice plants (Oryza sativa).</title>
        <authorList>
            <person name="Yu Q."/>
            <person name="Qi Y."/>
            <person name="Zhang H."/>
            <person name="Pu J."/>
        </authorList>
    </citation>
    <scope>NUCLEOTIDE SEQUENCE [LARGE SCALE GENOMIC DNA]</scope>
    <source>
        <strain evidence="3 4">JA3-B52</strain>
    </source>
</reference>
<dbReference type="Gene3D" id="1.10.1660.10">
    <property type="match status" value="1"/>
</dbReference>
<evidence type="ECO:0000256" key="1">
    <source>
        <dbReference type="ARBA" id="ARBA00023125"/>
    </source>
</evidence>
<dbReference type="PRINTS" id="PR00040">
    <property type="entry name" value="HTHMERR"/>
</dbReference>
<keyword evidence="4" id="KW-1185">Reference proteome</keyword>
<dbReference type="Pfam" id="PF13411">
    <property type="entry name" value="MerR_1"/>
    <property type="match status" value="1"/>
</dbReference>
<dbReference type="InterPro" id="IPR011791">
    <property type="entry name" value="CadR-PbrR"/>
</dbReference>
<feature type="domain" description="HTH merR-type" evidence="2">
    <location>
        <begin position="1"/>
        <end position="69"/>
    </location>
</feature>